<evidence type="ECO:0000313" key="2">
    <source>
        <dbReference type="Proteomes" id="UP001281147"/>
    </source>
</evidence>
<reference evidence="1" key="1">
    <citation type="submission" date="2023-07" db="EMBL/GenBank/DDBJ databases">
        <title>Black Yeasts Isolated from many extreme environments.</title>
        <authorList>
            <person name="Coleine C."/>
            <person name="Stajich J.E."/>
            <person name="Selbmann L."/>
        </authorList>
    </citation>
    <scope>NUCLEOTIDE SEQUENCE</scope>
    <source>
        <strain evidence="1">CCFEE 5714</strain>
    </source>
</reference>
<organism evidence="1 2">
    <name type="scientific">Vermiconidia calcicola</name>
    <dbReference type="NCBI Taxonomy" id="1690605"/>
    <lineage>
        <taxon>Eukaryota</taxon>
        <taxon>Fungi</taxon>
        <taxon>Dikarya</taxon>
        <taxon>Ascomycota</taxon>
        <taxon>Pezizomycotina</taxon>
        <taxon>Dothideomycetes</taxon>
        <taxon>Dothideomycetidae</taxon>
        <taxon>Mycosphaerellales</taxon>
        <taxon>Extremaceae</taxon>
        <taxon>Vermiconidia</taxon>
    </lineage>
</organism>
<proteinExistence type="predicted"/>
<dbReference type="Proteomes" id="UP001281147">
    <property type="component" value="Unassembled WGS sequence"/>
</dbReference>
<name>A0ACC3M9G0_9PEZI</name>
<accession>A0ACC3M9G0</accession>
<evidence type="ECO:0000313" key="1">
    <source>
        <dbReference type="EMBL" id="KAK3680516.1"/>
    </source>
</evidence>
<keyword evidence="2" id="KW-1185">Reference proteome</keyword>
<dbReference type="EMBL" id="JAUTXU010000446">
    <property type="protein sequence ID" value="KAK3680516.1"/>
    <property type="molecule type" value="Genomic_DNA"/>
</dbReference>
<protein>
    <submittedName>
        <fullName evidence="1">Uncharacterized protein</fullName>
    </submittedName>
</protein>
<gene>
    <name evidence="1" type="ORF">LTR37_021194</name>
</gene>
<sequence length="273" mass="31125">MFASKQRESRRKRSFIGSECATCEEPLEHILRAFCGHVSHEACFYEYIKEFKAGGGIDFENLSKAICSAQAPDPSERFRDQSTPTAREPDHFRQSQQTNQSSPRRVQPMQRYTREHLVPTETLADNYRYNGVHGRNQSGDTGVVSTADYAETHHTAGRRHDYDVQSIETTLSSPRHTTRNPIPAPTVTVRSEFPTLSKSRHQQSLACLVTVEVVDEKWQPNPDDLRNPPTVPATIPEHVYQYSKPEPKSRTNGEQHRPMDSVHEDTQALERVK</sequence>
<comment type="caution">
    <text evidence="1">The sequence shown here is derived from an EMBL/GenBank/DDBJ whole genome shotgun (WGS) entry which is preliminary data.</text>
</comment>